<dbReference type="RefSeq" id="WP_184547259.1">
    <property type="nucleotide sequence ID" value="NZ_JACHMP010000001.1"/>
</dbReference>
<feature type="compositionally biased region" description="Low complexity" evidence="1">
    <location>
        <begin position="123"/>
        <end position="134"/>
    </location>
</feature>
<reference evidence="3 4" key="1">
    <citation type="submission" date="2020-08" db="EMBL/GenBank/DDBJ databases">
        <title>Sequencing the genomes of 1000 actinobacteria strains.</title>
        <authorList>
            <person name="Klenk H.-P."/>
        </authorList>
    </citation>
    <scope>NUCLEOTIDE SEQUENCE [LARGE SCALE GENOMIC DNA]</scope>
    <source>
        <strain evidence="3 4">DSM 46887</strain>
    </source>
</reference>
<protein>
    <submittedName>
        <fullName evidence="3">Preprotein translocase subunit YajC</fullName>
    </submittedName>
</protein>
<feature type="region of interest" description="Disordered" evidence="1">
    <location>
        <begin position="79"/>
        <end position="144"/>
    </location>
</feature>
<feature type="transmembrane region" description="Helical" evidence="2">
    <location>
        <begin position="39"/>
        <end position="57"/>
    </location>
</feature>
<accession>A0A7W9IHN6</accession>
<comment type="caution">
    <text evidence="3">The sequence shown here is derived from an EMBL/GenBank/DDBJ whole genome shotgun (WGS) entry which is preliminary data.</text>
</comment>
<sequence>MGGNADGTVSAERTLETSPFPGDLDSELAPRQGRGLSKVTLALGAGVFLVAGVIIGIQAQKAMGAPAVVAGGPAAGVRQLPTAPGTAGGRQGGQPVPPGAQNGQNGQGGQLGQPGTQGGQNGQGAQQGDRLGQLGQPGGRGGVTIGTVQRVDGTTLYVKIADGSVVTVKTTGDTAVRVTKEAEVADLKPGGTVVVQGGRAGDGSVTATSISEGGGRR</sequence>
<proteinExistence type="predicted"/>
<dbReference type="Proteomes" id="UP000540685">
    <property type="component" value="Unassembled WGS sequence"/>
</dbReference>
<evidence type="ECO:0000256" key="2">
    <source>
        <dbReference type="SAM" id="Phobius"/>
    </source>
</evidence>
<dbReference type="EMBL" id="JACHMP010000001">
    <property type="protein sequence ID" value="MBB5820878.1"/>
    <property type="molecule type" value="Genomic_DNA"/>
</dbReference>
<feature type="compositionally biased region" description="Gly residues" evidence="1">
    <location>
        <begin position="105"/>
        <end position="122"/>
    </location>
</feature>
<evidence type="ECO:0000313" key="4">
    <source>
        <dbReference type="Proteomes" id="UP000540685"/>
    </source>
</evidence>
<keyword evidence="2" id="KW-0812">Transmembrane</keyword>
<evidence type="ECO:0000256" key="1">
    <source>
        <dbReference type="SAM" id="MobiDB-lite"/>
    </source>
</evidence>
<keyword evidence="2" id="KW-1133">Transmembrane helix</keyword>
<evidence type="ECO:0000313" key="3">
    <source>
        <dbReference type="EMBL" id="MBB5820878.1"/>
    </source>
</evidence>
<name>A0A7W9IHN6_9ACTN</name>
<gene>
    <name evidence="3" type="ORF">F4562_003940</name>
</gene>
<feature type="compositionally biased region" description="Gly residues" evidence="1">
    <location>
        <begin position="135"/>
        <end position="144"/>
    </location>
</feature>
<feature type="region of interest" description="Disordered" evidence="1">
    <location>
        <begin position="1"/>
        <end position="29"/>
    </location>
</feature>
<keyword evidence="4" id="KW-1185">Reference proteome</keyword>
<dbReference type="AlphaFoldDB" id="A0A7W9IHN6"/>
<feature type="region of interest" description="Disordered" evidence="1">
    <location>
        <begin position="195"/>
        <end position="217"/>
    </location>
</feature>
<keyword evidence="2" id="KW-0472">Membrane</keyword>
<organism evidence="3 4">
    <name type="scientific">Streptosporangium becharense</name>
    <dbReference type="NCBI Taxonomy" id="1816182"/>
    <lineage>
        <taxon>Bacteria</taxon>
        <taxon>Bacillati</taxon>
        <taxon>Actinomycetota</taxon>
        <taxon>Actinomycetes</taxon>
        <taxon>Streptosporangiales</taxon>
        <taxon>Streptosporangiaceae</taxon>
        <taxon>Streptosporangium</taxon>
    </lineage>
</organism>